<feature type="transmembrane region" description="Helical" evidence="1">
    <location>
        <begin position="97"/>
        <end position="116"/>
    </location>
</feature>
<accession>L9XYG4</accession>
<dbReference type="Proteomes" id="UP000011531">
    <property type="component" value="Unassembled WGS sequence"/>
</dbReference>
<keyword evidence="1" id="KW-1133">Transmembrane helix</keyword>
<proteinExistence type="predicted"/>
<reference evidence="2 3" key="1">
    <citation type="journal article" date="2014" name="PLoS Genet.">
        <title>Phylogenetically driven sequencing of extremely halophilic archaea reveals strategies for static and dynamic osmo-response.</title>
        <authorList>
            <person name="Becker E.A."/>
            <person name="Seitzer P.M."/>
            <person name="Tritt A."/>
            <person name="Larsen D."/>
            <person name="Krusor M."/>
            <person name="Yao A.I."/>
            <person name="Wu D."/>
            <person name="Madern D."/>
            <person name="Eisen J.A."/>
            <person name="Darling A.E."/>
            <person name="Facciotti M.T."/>
        </authorList>
    </citation>
    <scope>NUCLEOTIDE SEQUENCE [LARGE SCALE GENOMIC DNA]</scope>
    <source>
        <strain evidence="2 3">DSM 18795</strain>
    </source>
</reference>
<dbReference type="AlphaFoldDB" id="L9XYG4"/>
<feature type="transmembrane region" description="Helical" evidence="1">
    <location>
        <begin position="122"/>
        <end position="143"/>
    </location>
</feature>
<keyword evidence="1" id="KW-0472">Membrane</keyword>
<organism evidence="2 3">
    <name type="scientific">Natronococcus jeotgali DSM 18795</name>
    <dbReference type="NCBI Taxonomy" id="1227498"/>
    <lineage>
        <taxon>Archaea</taxon>
        <taxon>Methanobacteriati</taxon>
        <taxon>Methanobacteriota</taxon>
        <taxon>Stenosarchaea group</taxon>
        <taxon>Halobacteria</taxon>
        <taxon>Halobacteriales</taxon>
        <taxon>Natrialbaceae</taxon>
        <taxon>Natronococcus</taxon>
    </lineage>
</organism>
<dbReference type="RefSeq" id="WP_008420380.1">
    <property type="nucleotide sequence ID" value="NZ_AOIA01000023.1"/>
</dbReference>
<feature type="transmembrane region" description="Helical" evidence="1">
    <location>
        <begin position="267"/>
        <end position="286"/>
    </location>
</feature>
<dbReference type="EMBL" id="AOIA01000023">
    <property type="protein sequence ID" value="ELY65633.1"/>
    <property type="molecule type" value="Genomic_DNA"/>
</dbReference>
<name>L9XYG4_9EURY</name>
<sequence length="301" mass="31852">MSRSVREWSALPQETPLRTVLLYAPYGLYGGFAAWIVGFAVLLTVGQALVGSPVALALFATLVGGPVSVVTLALLARRDGLSKWTDKLFLTDRLTRRGLVVAIALGVAGVGVAGSLSPRGTVLLVFVGTPALALVSSAAETGVEFDPEARRVVVRNDRRVGSAAETSVDLANVASARRVPLGALGLYVCRRVGAKPVLVSVPERHRLAFERALEDGVRASPTAEPKAPSTTRPMRLVLAVVSLKFFAVAAAVGYLGYAASTPGSDRALAFLSTLVFFGALTLWYACYESWLARRQRARSGE</sequence>
<evidence type="ECO:0000256" key="1">
    <source>
        <dbReference type="SAM" id="Phobius"/>
    </source>
</evidence>
<feature type="transmembrane region" description="Helical" evidence="1">
    <location>
        <begin position="236"/>
        <end position="255"/>
    </location>
</feature>
<evidence type="ECO:0000313" key="3">
    <source>
        <dbReference type="Proteomes" id="UP000011531"/>
    </source>
</evidence>
<comment type="caution">
    <text evidence="2">The sequence shown here is derived from an EMBL/GenBank/DDBJ whole genome shotgun (WGS) entry which is preliminary data.</text>
</comment>
<feature type="transmembrane region" description="Helical" evidence="1">
    <location>
        <begin position="20"/>
        <end position="42"/>
    </location>
</feature>
<feature type="transmembrane region" description="Helical" evidence="1">
    <location>
        <begin position="54"/>
        <end position="76"/>
    </location>
</feature>
<dbReference type="OrthoDB" id="188286at2157"/>
<gene>
    <name evidence="2" type="ORF">C492_03099</name>
</gene>
<keyword evidence="3" id="KW-1185">Reference proteome</keyword>
<evidence type="ECO:0000313" key="2">
    <source>
        <dbReference type="EMBL" id="ELY65633.1"/>
    </source>
</evidence>
<keyword evidence="1" id="KW-0812">Transmembrane</keyword>
<protein>
    <submittedName>
        <fullName evidence="2">Uncharacterized protein</fullName>
    </submittedName>
</protein>